<dbReference type="AlphaFoldDB" id="A0A0G0Q545"/>
<dbReference type="GO" id="GO:0005524">
    <property type="term" value="F:ATP binding"/>
    <property type="evidence" value="ECO:0007669"/>
    <property type="project" value="UniProtKB-UniRule"/>
</dbReference>
<gene>
    <name evidence="16" type="ORF">UT34_C0002G0042</name>
</gene>
<dbReference type="InterPro" id="IPR018541">
    <property type="entry name" value="Ftsk_gamma"/>
</dbReference>
<dbReference type="SUPFAM" id="SSF46785">
    <property type="entry name" value="Winged helix' DNA-binding domain"/>
    <property type="match status" value="1"/>
</dbReference>
<accession>A0A0G0Q545</accession>
<dbReference type="Gene3D" id="3.40.50.300">
    <property type="entry name" value="P-loop containing nucleotide triphosphate hydrolases"/>
    <property type="match status" value="1"/>
</dbReference>
<dbReference type="InterPro" id="IPR036388">
    <property type="entry name" value="WH-like_DNA-bd_sf"/>
</dbReference>
<evidence type="ECO:0000256" key="3">
    <source>
        <dbReference type="ARBA" id="ARBA00022475"/>
    </source>
</evidence>
<evidence type="ECO:0000256" key="9">
    <source>
        <dbReference type="ARBA" id="ARBA00022989"/>
    </source>
</evidence>
<evidence type="ECO:0000256" key="5">
    <source>
        <dbReference type="ARBA" id="ARBA00022692"/>
    </source>
</evidence>
<evidence type="ECO:0000256" key="4">
    <source>
        <dbReference type="ARBA" id="ARBA00022618"/>
    </source>
</evidence>
<feature type="transmembrane region" description="Helical" evidence="14">
    <location>
        <begin position="53"/>
        <end position="73"/>
    </location>
</feature>
<comment type="subcellular location">
    <subcellularLocation>
        <location evidence="1">Cell membrane</location>
        <topology evidence="1">Multi-pass membrane protein</topology>
    </subcellularLocation>
</comment>
<keyword evidence="12" id="KW-0131">Cell cycle</keyword>
<dbReference type="InterPro" id="IPR025199">
    <property type="entry name" value="FtsK_4TM"/>
</dbReference>
<dbReference type="InterPro" id="IPR050206">
    <property type="entry name" value="FtsK/SpoIIIE/SftA"/>
</dbReference>
<comment type="caution">
    <text evidence="16">The sequence shown here is derived from an EMBL/GenBank/DDBJ whole genome shotgun (WGS) entry which is preliminary data.</text>
</comment>
<keyword evidence="10" id="KW-0238">DNA-binding</keyword>
<evidence type="ECO:0000256" key="14">
    <source>
        <dbReference type="SAM" id="Phobius"/>
    </source>
</evidence>
<evidence type="ECO:0000256" key="1">
    <source>
        <dbReference type="ARBA" id="ARBA00004651"/>
    </source>
</evidence>
<dbReference type="Pfam" id="PF01580">
    <property type="entry name" value="FtsK_SpoIIIE"/>
    <property type="match status" value="1"/>
</dbReference>
<dbReference type="SUPFAM" id="SSF52540">
    <property type="entry name" value="P-loop containing nucleoside triphosphate hydrolases"/>
    <property type="match status" value="1"/>
</dbReference>
<organism evidence="16 17">
    <name type="scientific">candidate division WS6 bacterium GW2011_GWF2_39_15</name>
    <dbReference type="NCBI Taxonomy" id="1619100"/>
    <lineage>
        <taxon>Bacteria</taxon>
        <taxon>Candidatus Dojkabacteria</taxon>
    </lineage>
</organism>
<proteinExistence type="inferred from homology"/>
<evidence type="ECO:0000313" key="17">
    <source>
        <dbReference type="Proteomes" id="UP000034799"/>
    </source>
</evidence>
<evidence type="ECO:0000256" key="11">
    <source>
        <dbReference type="ARBA" id="ARBA00023136"/>
    </source>
</evidence>
<dbReference type="InterPro" id="IPR027417">
    <property type="entry name" value="P-loop_NTPase"/>
</dbReference>
<evidence type="ECO:0000313" key="16">
    <source>
        <dbReference type="EMBL" id="KKR05535.1"/>
    </source>
</evidence>
<sequence>MGRRKGSKKKKDININSDETKVFVGIILTILSIALIISPFFDSHLFRSIVTTFGYSSVVFGFTTLYLALRFFSSKTIFKSWKLQLGLLFFSLTFAAFLTFWVPNEQLQSPTQFEFPAGMLGYNIHLFLLSYLGRFIEFLVLIVSFVVSISLITSIKLSQIRDYIEKTVENTGGLEFKGSLEDIKPQDLEQDDKRMDGIINGLDSKREEEQDIIFANDAPKSTENHIHIAPKKVVDENDMGLESQGPKYTNWTFPSLDLLQDPIVQPQNKDVFKKNALIIEQTLRSFGVLAKVAEISVGPTVVQYALSISVGIKVSKVRNLTNDLALALAAPSSSVRIEAPIPGTSLIGIEAPNPTPNYVYEKEMVAQLLKDKSKYELPLILGKDVTGKLIIRDLVDLPHVLVAGATGTGKSVGINSMLMGLLMSKSPDELRFILVDPKMVEMAPYNGIPHLLTPVITDMELVVNALQWAIEEMLKRYRMLKQAGVKKITEYNQQMGFSAMPYIIIVIDEMADLMLSTGVDVETKVVRLAQMARAVGIHLILATQRPSVNVITGLIKANMPGRVAFNVTTAIDSRVVIDQIGAETLLGKGDMLFKSPSHPRPIRIQGAFTDNKDLDNVIKFIKDQTEIVEYTDEVTKAQVVEAKGGTSAGADDPVFRQSIDVIINAQKASASLLQRKLRIGYNRAARLMDELEEAGAIGPQDGSNPRKVLISSASQILGSDSNDELPQ</sequence>
<evidence type="ECO:0000256" key="10">
    <source>
        <dbReference type="ARBA" id="ARBA00023125"/>
    </source>
</evidence>
<dbReference type="GO" id="GO:0003677">
    <property type="term" value="F:DNA binding"/>
    <property type="evidence" value="ECO:0007669"/>
    <property type="project" value="UniProtKB-KW"/>
</dbReference>
<feature type="domain" description="FtsK" evidence="15">
    <location>
        <begin position="386"/>
        <end position="574"/>
    </location>
</feature>
<dbReference type="Proteomes" id="UP000034799">
    <property type="component" value="Unassembled WGS sequence"/>
</dbReference>
<comment type="similarity">
    <text evidence="2">Belongs to the FtsK/SpoIIIE/SftA family.</text>
</comment>
<dbReference type="STRING" id="1619100.UT34_C0002G0042"/>
<dbReference type="InterPro" id="IPR041027">
    <property type="entry name" value="FtsK_alpha"/>
</dbReference>
<dbReference type="Gene3D" id="3.30.980.40">
    <property type="match status" value="1"/>
</dbReference>
<keyword evidence="4 16" id="KW-0132">Cell division</keyword>
<keyword evidence="6 13" id="KW-0547">Nucleotide-binding</keyword>
<dbReference type="Gene3D" id="1.10.10.10">
    <property type="entry name" value="Winged helix-like DNA-binding domain superfamily/Winged helix DNA-binding domain"/>
    <property type="match status" value="1"/>
</dbReference>
<keyword evidence="9 14" id="KW-1133">Transmembrane helix</keyword>
<dbReference type="SMART" id="SM00843">
    <property type="entry name" value="Ftsk_gamma"/>
    <property type="match status" value="1"/>
</dbReference>
<evidence type="ECO:0000259" key="15">
    <source>
        <dbReference type="PROSITE" id="PS50901"/>
    </source>
</evidence>
<keyword evidence="7" id="KW-0159">Chromosome partition</keyword>
<dbReference type="EMBL" id="LBWK01000002">
    <property type="protein sequence ID" value="KKR05535.1"/>
    <property type="molecule type" value="Genomic_DNA"/>
</dbReference>
<dbReference type="InterPro" id="IPR002543">
    <property type="entry name" value="FtsK_dom"/>
</dbReference>
<evidence type="ECO:0000256" key="12">
    <source>
        <dbReference type="ARBA" id="ARBA00023306"/>
    </source>
</evidence>
<dbReference type="PANTHER" id="PTHR22683:SF41">
    <property type="entry name" value="DNA TRANSLOCASE FTSK"/>
    <property type="match status" value="1"/>
</dbReference>
<dbReference type="GO" id="GO:0005886">
    <property type="term" value="C:plasma membrane"/>
    <property type="evidence" value="ECO:0007669"/>
    <property type="project" value="UniProtKB-SubCell"/>
</dbReference>
<keyword evidence="8 13" id="KW-0067">ATP-binding</keyword>
<dbReference type="PANTHER" id="PTHR22683">
    <property type="entry name" value="SPORULATION PROTEIN RELATED"/>
    <property type="match status" value="1"/>
</dbReference>
<dbReference type="InterPro" id="IPR036390">
    <property type="entry name" value="WH_DNA-bd_sf"/>
</dbReference>
<keyword evidence="11 14" id="KW-0472">Membrane</keyword>
<dbReference type="PATRIC" id="fig|1619100.3.peg.589"/>
<evidence type="ECO:0000256" key="8">
    <source>
        <dbReference type="ARBA" id="ARBA00022840"/>
    </source>
</evidence>
<dbReference type="GO" id="GO:0007059">
    <property type="term" value="P:chromosome segregation"/>
    <property type="evidence" value="ECO:0007669"/>
    <property type="project" value="UniProtKB-KW"/>
</dbReference>
<evidence type="ECO:0000256" key="13">
    <source>
        <dbReference type="PROSITE-ProRule" id="PRU00289"/>
    </source>
</evidence>
<feature type="transmembrane region" description="Helical" evidence="14">
    <location>
        <begin position="21"/>
        <end position="41"/>
    </location>
</feature>
<feature type="transmembrane region" description="Helical" evidence="14">
    <location>
        <begin position="85"/>
        <end position="102"/>
    </location>
</feature>
<keyword evidence="3" id="KW-1003">Cell membrane</keyword>
<evidence type="ECO:0000256" key="7">
    <source>
        <dbReference type="ARBA" id="ARBA00022829"/>
    </source>
</evidence>
<feature type="transmembrane region" description="Helical" evidence="14">
    <location>
        <begin position="122"/>
        <end position="152"/>
    </location>
</feature>
<keyword evidence="5 14" id="KW-0812">Transmembrane</keyword>
<dbReference type="Pfam" id="PF13491">
    <property type="entry name" value="FtsK_4TM"/>
    <property type="match status" value="1"/>
</dbReference>
<dbReference type="Pfam" id="PF17854">
    <property type="entry name" value="FtsK_alpha"/>
    <property type="match status" value="1"/>
</dbReference>
<dbReference type="Pfam" id="PF09397">
    <property type="entry name" value="FtsK_gamma"/>
    <property type="match status" value="1"/>
</dbReference>
<feature type="binding site" evidence="13">
    <location>
        <begin position="404"/>
        <end position="411"/>
    </location>
    <ligand>
        <name>ATP</name>
        <dbReference type="ChEBI" id="CHEBI:30616"/>
    </ligand>
</feature>
<reference evidence="16 17" key="1">
    <citation type="journal article" date="2015" name="Nature">
        <title>rRNA introns, odd ribosomes, and small enigmatic genomes across a large radiation of phyla.</title>
        <authorList>
            <person name="Brown C.T."/>
            <person name="Hug L.A."/>
            <person name="Thomas B.C."/>
            <person name="Sharon I."/>
            <person name="Castelle C.J."/>
            <person name="Singh A."/>
            <person name="Wilkins M.J."/>
            <person name="Williams K.H."/>
            <person name="Banfield J.F."/>
        </authorList>
    </citation>
    <scope>NUCLEOTIDE SEQUENCE [LARGE SCALE GENOMIC DNA]</scope>
</reference>
<name>A0A0G0Q545_9BACT</name>
<dbReference type="PROSITE" id="PS50901">
    <property type="entry name" value="FTSK"/>
    <property type="match status" value="1"/>
</dbReference>
<evidence type="ECO:0000256" key="6">
    <source>
        <dbReference type="ARBA" id="ARBA00022741"/>
    </source>
</evidence>
<evidence type="ECO:0000256" key="2">
    <source>
        <dbReference type="ARBA" id="ARBA00006474"/>
    </source>
</evidence>
<protein>
    <submittedName>
        <fullName evidence="16">Cell division FtsK/SpoIIIE</fullName>
    </submittedName>
</protein>
<dbReference type="GO" id="GO:0051301">
    <property type="term" value="P:cell division"/>
    <property type="evidence" value="ECO:0007669"/>
    <property type="project" value="UniProtKB-KW"/>
</dbReference>